<feature type="region of interest" description="Disordered" evidence="1">
    <location>
        <begin position="1"/>
        <end position="94"/>
    </location>
</feature>
<feature type="compositionally biased region" description="Basic and acidic residues" evidence="1">
    <location>
        <begin position="43"/>
        <end position="63"/>
    </location>
</feature>
<feature type="compositionally biased region" description="Polar residues" evidence="1">
    <location>
        <begin position="65"/>
        <end position="77"/>
    </location>
</feature>
<dbReference type="Proteomes" id="UP001497453">
    <property type="component" value="Chromosome 9"/>
</dbReference>
<protein>
    <submittedName>
        <fullName evidence="2">Uncharacterized protein</fullName>
    </submittedName>
</protein>
<keyword evidence="3" id="KW-1185">Reference proteome</keyword>
<proteinExistence type="predicted"/>
<accession>A0ABP1E7X3</accession>
<reference evidence="3" key="1">
    <citation type="submission" date="2024-04" db="EMBL/GenBank/DDBJ databases">
        <authorList>
            <person name="Shaw F."/>
            <person name="Minotto A."/>
        </authorList>
    </citation>
    <scope>NUCLEOTIDE SEQUENCE [LARGE SCALE GENOMIC DNA]</scope>
</reference>
<name>A0ABP1E7X3_9APHY</name>
<sequence length="252" mass="27335">MLGFLTRSSDRPKSTDAPLAQSNGVKDANVVVDTPSSNGQAETAEKGTSKGEAGKEADPEPKMESQITQDASSQPYTGPTIDTVMTPHSDRSSRRFSWKLPFLSGSARHEAGTPTLSAVAEHDRKRHGRDDFEKYEKNLSRSEKRADESAIIIRTLIVGPSGIVPISAKTKPLSEAKLAKVKSELVRPKSANKGVSCQYSKFAEQDKGAIVNIERLNNLRTTRTQIGAAIGISITRLSIGWRSIVRFCVNAV</sequence>
<evidence type="ECO:0000313" key="2">
    <source>
        <dbReference type="EMBL" id="CAL1716161.1"/>
    </source>
</evidence>
<evidence type="ECO:0000256" key="1">
    <source>
        <dbReference type="SAM" id="MobiDB-lite"/>
    </source>
</evidence>
<evidence type="ECO:0000313" key="3">
    <source>
        <dbReference type="Proteomes" id="UP001497453"/>
    </source>
</evidence>
<gene>
    <name evidence="2" type="ORF">GFSPODELE1_LOCUS10618</name>
</gene>
<organism evidence="2 3">
    <name type="scientific">Somion occarium</name>
    <dbReference type="NCBI Taxonomy" id="3059160"/>
    <lineage>
        <taxon>Eukaryota</taxon>
        <taxon>Fungi</taxon>
        <taxon>Dikarya</taxon>
        <taxon>Basidiomycota</taxon>
        <taxon>Agaricomycotina</taxon>
        <taxon>Agaricomycetes</taxon>
        <taxon>Polyporales</taxon>
        <taxon>Cerrenaceae</taxon>
        <taxon>Somion</taxon>
    </lineage>
</organism>
<dbReference type="EMBL" id="OZ037952">
    <property type="protein sequence ID" value="CAL1716161.1"/>
    <property type="molecule type" value="Genomic_DNA"/>
</dbReference>